<dbReference type="OrthoDB" id="3237647at2759"/>
<proteinExistence type="predicted"/>
<name>A0A0C3LVW8_9AGAM</name>
<evidence type="ECO:0000313" key="2">
    <source>
        <dbReference type="Proteomes" id="UP000054248"/>
    </source>
</evidence>
<gene>
    <name evidence="1" type="ORF">M407DRAFT_244052</name>
</gene>
<reference evidence="1 2" key="1">
    <citation type="submission" date="2014-04" db="EMBL/GenBank/DDBJ databases">
        <authorList>
            <consortium name="DOE Joint Genome Institute"/>
            <person name="Kuo A."/>
            <person name="Girlanda M."/>
            <person name="Perotto S."/>
            <person name="Kohler A."/>
            <person name="Nagy L.G."/>
            <person name="Floudas D."/>
            <person name="Copeland A."/>
            <person name="Barry K.W."/>
            <person name="Cichocki N."/>
            <person name="Veneault-Fourrey C."/>
            <person name="LaButti K."/>
            <person name="Lindquist E.A."/>
            <person name="Lipzen A."/>
            <person name="Lundell T."/>
            <person name="Morin E."/>
            <person name="Murat C."/>
            <person name="Sun H."/>
            <person name="Tunlid A."/>
            <person name="Henrissat B."/>
            <person name="Grigoriev I.V."/>
            <person name="Hibbett D.S."/>
            <person name="Martin F."/>
            <person name="Nordberg H.P."/>
            <person name="Cantor M.N."/>
            <person name="Hua S.X."/>
        </authorList>
    </citation>
    <scope>NUCLEOTIDE SEQUENCE [LARGE SCALE GENOMIC DNA]</scope>
    <source>
        <strain evidence="1 2">MUT 4182</strain>
    </source>
</reference>
<dbReference type="HOGENOM" id="CLU_2401310_0_0_1"/>
<sequence length="93" mass="10017">MSDGMVQATERILLGIEALIGNQPKTTLTAALRAKIGIMVCSEPFNLSPAVLQRFLSELTAKKPDICAQVGLDTIVNRLHDRLFDGAAPKAQI</sequence>
<accession>A0A0C3LVW8</accession>
<protein>
    <submittedName>
        <fullName evidence="1">Uncharacterized protein</fullName>
    </submittedName>
</protein>
<dbReference type="EMBL" id="KN823040">
    <property type="protein sequence ID" value="KIO25527.1"/>
    <property type="molecule type" value="Genomic_DNA"/>
</dbReference>
<keyword evidence="2" id="KW-1185">Reference proteome</keyword>
<dbReference type="AlphaFoldDB" id="A0A0C3LVW8"/>
<organism evidence="1 2">
    <name type="scientific">Tulasnella calospora MUT 4182</name>
    <dbReference type="NCBI Taxonomy" id="1051891"/>
    <lineage>
        <taxon>Eukaryota</taxon>
        <taxon>Fungi</taxon>
        <taxon>Dikarya</taxon>
        <taxon>Basidiomycota</taxon>
        <taxon>Agaricomycotina</taxon>
        <taxon>Agaricomycetes</taxon>
        <taxon>Cantharellales</taxon>
        <taxon>Tulasnellaceae</taxon>
        <taxon>Tulasnella</taxon>
    </lineage>
</organism>
<dbReference type="Proteomes" id="UP000054248">
    <property type="component" value="Unassembled WGS sequence"/>
</dbReference>
<evidence type="ECO:0000313" key="1">
    <source>
        <dbReference type="EMBL" id="KIO25527.1"/>
    </source>
</evidence>
<reference evidence="2" key="2">
    <citation type="submission" date="2015-01" db="EMBL/GenBank/DDBJ databases">
        <title>Evolutionary Origins and Diversification of the Mycorrhizal Mutualists.</title>
        <authorList>
            <consortium name="DOE Joint Genome Institute"/>
            <consortium name="Mycorrhizal Genomics Consortium"/>
            <person name="Kohler A."/>
            <person name="Kuo A."/>
            <person name="Nagy L.G."/>
            <person name="Floudas D."/>
            <person name="Copeland A."/>
            <person name="Barry K.W."/>
            <person name="Cichocki N."/>
            <person name="Veneault-Fourrey C."/>
            <person name="LaButti K."/>
            <person name="Lindquist E.A."/>
            <person name="Lipzen A."/>
            <person name="Lundell T."/>
            <person name="Morin E."/>
            <person name="Murat C."/>
            <person name="Riley R."/>
            <person name="Ohm R."/>
            <person name="Sun H."/>
            <person name="Tunlid A."/>
            <person name="Henrissat B."/>
            <person name="Grigoriev I.V."/>
            <person name="Hibbett D.S."/>
            <person name="Martin F."/>
        </authorList>
    </citation>
    <scope>NUCLEOTIDE SEQUENCE [LARGE SCALE GENOMIC DNA]</scope>
    <source>
        <strain evidence="2">MUT 4182</strain>
    </source>
</reference>